<dbReference type="GO" id="GO:0051301">
    <property type="term" value="P:cell division"/>
    <property type="evidence" value="ECO:0007669"/>
    <property type="project" value="UniProtKB-KW"/>
</dbReference>
<evidence type="ECO:0000313" key="1">
    <source>
        <dbReference type="EMBL" id="MXV17104.1"/>
    </source>
</evidence>
<keyword evidence="1" id="KW-0131">Cell cycle</keyword>
<dbReference type="EMBL" id="WVHS01000004">
    <property type="protein sequence ID" value="MXV17104.1"/>
    <property type="molecule type" value="Genomic_DNA"/>
</dbReference>
<dbReference type="Proteomes" id="UP000451233">
    <property type="component" value="Unassembled WGS sequence"/>
</dbReference>
<name>A0A7K1Y1I6_9SPHI</name>
<dbReference type="InterPro" id="IPR023393">
    <property type="entry name" value="START-like_dom_sf"/>
</dbReference>
<protein>
    <submittedName>
        <fullName evidence="1">Cell division protein</fullName>
    </submittedName>
</protein>
<dbReference type="CDD" id="cd07820">
    <property type="entry name" value="SRPBCC_3"/>
    <property type="match status" value="1"/>
</dbReference>
<reference evidence="1 2" key="1">
    <citation type="submission" date="2019-11" db="EMBL/GenBank/DDBJ databases">
        <title>Pedobacter sp. HMF7056 Genome sequencing and assembly.</title>
        <authorList>
            <person name="Kang H."/>
            <person name="Kim H."/>
            <person name="Joh K."/>
        </authorList>
    </citation>
    <scope>NUCLEOTIDE SEQUENCE [LARGE SCALE GENOMIC DNA]</scope>
    <source>
        <strain evidence="1 2">HMF7056</strain>
    </source>
</reference>
<organism evidence="1 2">
    <name type="scientific">Hufsiella ginkgonis</name>
    <dbReference type="NCBI Taxonomy" id="2695274"/>
    <lineage>
        <taxon>Bacteria</taxon>
        <taxon>Pseudomonadati</taxon>
        <taxon>Bacteroidota</taxon>
        <taxon>Sphingobacteriia</taxon>
        <taxon>Sphingobacteriales</taxon>
        <taxon>Sphingobacteriaceae</taxon>
        <taxon>Hufsiella</taxon>
    </lineage>
</organism>
<proteinExistence type="predicted"/>
<keyword evidence="2" id="KW-1185">Reference proteome</keyword>
<dbReference type="Gene3D" id="3.30.530.20">
    <property type="match status" value="1"/>
</dbReference>
<gene>
    <name evidence="1" type="ORF">GS398_17520</name>
</gene>
<comment type="caution">
    <text evidence="1">The sequence shown here is derived from an EMBL/GenBank/DDBJ whole genome shotgun (WGS) entry which is preliminary data.</text>
</comment>
<sequence>MPIIHLETKIHAPVSACFDLSRDIGLHQASMAHTAEKATAGVTSGLIELGETVSWKARHFGMILKMTVHITEMRPPVFFADEMLRGPFKAFRHTHTFTRKEGFTLMRDELVYRSPGGMLGRLADKLFLENYIMRLLEIRNTVIKQKAETTHT</sequence>
<dbReference type="SUPFAM" id="SSF55961">
    <property type="entry name" value="Bet v1-like"/>
    <property type="match status" value="1"/>
</dbReference>
<accession>A0A7K1Y1I6</accession>
<dbReference type="AlphaFoldDB" id="A0A7K1Y1I6"/>
<dbReference type="RefSeq" id="WP_160908108.1">
    <property type="nucleotide sequence ID" value="NZ_WVHS01000004.1"/>
</dbReference>
<evidence type="ECO:0000313" key="2">
    <source>
        <dbReference type="Proteomes" id="UP000451233"/>
    </source>
</evidence>
<keyword evidence="1" id="KW-0132">Cell division</keyword>